<keyword evidence="10" id="KW-0677">Repeat</keyword>
<keyword evidence="5" id="KW-0813">Transport</keyword>
<comment type="cofactor">
    <cofactor evidence="21">
        <name>Mg(2+)</name>
        <dbReference type="ChEBI" id="CHEBI:18420"/>
    </cofactor>
</comment>
<keyword evidence="6" id="KW-0963">Cytoplasm</keyword>
<dbReference type="InterPro" id="IPR011989">
    <property type="entry name" value="ARM-like"/>
</dbReference>
<evidence type="ECO:0000256" key="20">
    <source>
        <dbReference type="PROSITE-ProRule" id="PRU10141"/>
    </source>
</evidence>
<keyword evidence="15" id="KW-0539">Nucleus</keyword>
<dbReference type="PROSITE" id="PS01351">
    <property type="entry name" value="MAPK"/>
    <property type="match status" value="1"/>
</dbReference>
<dbReference type="PROSITE" id="PS00108">
    <property type="entry name" value="PROTEIN_KINASE_ST"/>
    <property type="match status" value="1"/>
</dbReference>
<dbReference type="Gene3D" id="1.25.10.10">
    <property type="entry name" value="Leucine-rich Repeat Variant"/>
    <property type="match status" value="1"/>
</dbReference>
<dbReference type="GO" id="GO:0004707">
    <property type="term" value="F:MAP kinase activity"/>
    <property type="evidence" value="ECO:0007669"/>
    <property type="project" value="UniProtKB-EC"/>
</dbReference>
<keyword evidence="14" id="KW-0653">Protein transport</keyword>
<dbReference type="Pfam" id="PF02985">
    <property type="entry name" value="HEAT"/>
    <property type="match status" value="1"/>
</dbReference>
<comment type="similarity">
    <text evidence="21">Belongs to the protein kinase superfamily. Ser/Thr protein kinase family. MAP kinase subfamily.</text>
</comment>
<keyword evidence="9 21" id="KW-0808">Transferase</keyword>
<dbReference type="InterPro" id="IPR011009">
    <property type="entry name" value="Kinase-like_dom_sf"/>
</dbReference>
<feature type="binding site" evidence="20">
    <location>
        <position position="1101"/>
    </location>
    <ligand>
        <name>ATP</name>
        <dbReference type="ChEBI" id="CHEBI:30616"/>
    </ligand>
</feature>
<dbReference type="InterPro" id="IPR034085">
    <property type="entry name" value="TOG"/>
</dbReference>
<dbReference type="GO" id="GO:0005737">
    <property type="term" value="C:cytoplasm"/>
    <property type="evidence" value="ECO:0007669"/>
    <property type="project" value="UniProtKB-SubCell"/>
</dbReference>
<comment type="catalytic activity">
    <reaction evidence="16 21">
        <text>L-threonyl-[protein] + ATP = O-phospho-L-threonyl-[protein] + ADP + H(+)</text>
        <dbReference type="Rhea" id="RHEA:46608"/>
        <dbReference type="Rhea" id="RHEA-COMP:11060"/>
        <dbReference type="Rhea" id="RHEA-COMP:11605"/>
        <dbReference type="ChEBI" id="CHEBI:15378"/>
        <dbReference type="ChEBI" id="CHEBI:30013"/>
        <dbReference type="ChEBI" id="CHEBI:30616"/>
        <dbReference type="ChEBI" id="CHEBI:61977"/>
        <dbReference type="ChEBI" id="CHEBI:456216"/>
        <dbReference type="EC" id="2.7.11.24"/>
    </reaction>
</comment>
<evidence type="ECO:0000256" key="1">
    <source>
        <dbReference type="ARBA" id="ARBA00004123"/>
    </source>
</evidence>
<evidence type="ECO:0000256" key="9">
    <source>
        <dbReference type="ARBA" id="ARBA00022679"/>
    </source>
</evidence>
<evidence type="ECO:0000256" key="6">
    <source>
        <dbReference type="ARBA" id="ARBA00022490"/>
    </source>
</evidence>
<dbReference type="InterPro" id="IPR001494">
    <property type="entry name" value="Importin-beta_N"/>
</dbReference>
<dbReference type="PROSITE" id="PS00107">
    <property type="entry name" value="PROTEIN_KINASE_ATP"/>
    <property type="match status" value="1"/>
</dbReference>
<dbReference type="Pfam" id="PF18808">
    <property type="entry name" value="Importin_rep_4"/>
    <property type="match status" value="1"/>
</dbReference>
<sequence>MDPESTQLQQSELAAVLGPDPSPFETLISHLMSSSNEQRSHAEALFNLCKQTDPDTLSLKLAHLLSSSPHQEARAMSAILLRKQLTRDDSYLWPRLSPQTQSSLKSLLLSSIQTENVKSISKKLCDTISELASGILPDNAWPELLPFMFQCVSSDSPKLQESAFLIFAQLSQYIGESLTPHIKHLHGLFLQCLTSPTTNSDVRIAALNAVINFIQCLSGSADRDRFQDLLPAMMRTLTEALNSGQEATAQEALELLIELAGTEPRFLRRQLVDVVGAMLQIAEAESLEEGTRHLAIEFVITLAEARERAPGMMRKLPQFISRMFAILMKMLLDIEDDPAWHSAETEDEDAGETSNYSVGQECLDRLSISLGGNTIVPVASEQLPAYLAAPEWQKRHAALIALAQIAEGCSKVMIKNLDQVVAMVLNSFNDQHPRVRWAAINAIGQLSTDLGPDLQIQYHQGVLPALAAAMDDFPNPRVQAHAASAVLNFSENCTPDILTPYLDGIVSKLLVILQNGKQMVQEGALTALASVADSSQEHFQKYYDAVMPYLKAILVNATDKSNRMLRAKSMECISLVGMAVGKEKFRADAKQVMEVLMSLQVSQMETDDPTTSYMLQAWARLCNMETITLGDKRIGIKTSVLEEKATACNMLCCYADELKEGFFPWIDQVAGTLVPLLKFYFHEEVRKAAVSAMPELLRSAKLAIEKGQSQGRDASYLKFLSDSIIPALVDALHKEPDTEICASMLDSLNECLQISGMLLDESQVKAIVDEIKQVITASSSRKRERAERTKAEDFDAEESELIKEENEQEEEVFDQVSCLNSFLKNLSYVDCWATVGEILGTLIKTFKASFLPFFDELSSYLTPMWGRDKTPEERRIAICIFDDIAEQCREAAIKYYDTYLPFLLEACNDETADVRQAAVYGLGVCAEFGGSVFKPLVGEALSRLNAVIQHPNALHSDNVMAYDNAVSALGKICQFHRDSIDSAQVIPAWLNCLPIKGDLIEAKVVHDQLCSMVERSDSELLGPNNQYLPKIVSVFAEEKMATLVEPPNKIKPKGKHYYTIWQTLFEIDTKYIPIKPIGRGAYGVVCSSINRETNEKVAIKKIGNIFDNCIDALRTLREVKLLRHIRHENVIALKDVMMPIQRTTFKDVYLVYELMDTDLHQIIKSSQPLSNDHCKYFLFQLLRGLKYLHSANILHRDLKPGNLLVNANCDLKICDFGLARTNGAEGQFMTEYVVTRWYRAPELLLCCENYGTSIDVWSVGCIFAEILGRKPIFPGSECLNQLKLIISVLGSQQESDLAFIDNPKARRFIRSLPYTRGRPFAQLFPQADPLAIDLLQKMLVFDPTKRISVLEALQHPYMAGLYDPRLNPPAQVPVNLDIDENWGEEMIREMMWNEMLQYHPEAASANV</sequence>
<dbReference type="FunFam" id="1.10.510.10:FF:000206">
    <property type="entry name" value="Mitogen-activated protein kinase"/>
    <property type="match status" value="1"/>
</dbReference>
<dbReference type="InterPro" id="IPR003527">
    <property type="entry name" value="MAP_kinase_CS"/>
</dbReference>
<dbReference type="Pfam" id="PF25780">
    <property type="entry name" value="TPR_IPO5"/>
    <property type="match status" value="1"/>
</dbReference>
<feature type="repeat" description="HEAT" evidence="19">
    <location>
        <begin position="420"/>
        <end position="458"/>
    </location>
</feature>
<dbReference type="STRING" id="3818.A0A444ZRX3"/>
<dbReference type="PANTHER" id="PTHR10527">
    <property type="entry name" value="IMPORTIN BETA"/>
    <property type="match status" value="1"/>
</dbReference>
<keyword evidence="7 21" id="KW-0723">Serine/threonine-protein kinase</keyword>
<evidence type="ECO:0000256" key="4">
    <source>
        <dbReference type="ARBA" id="ARBA00012411"/>
    </source>
</evidence>
<dbReference type="SMART" id="SM01349">
    <property type="entry name" value="TOG"/>
    <property type="match status" value="1"/>
</dbReference>
<evidence type="ECO:0000256" key="10">
    <source>
        <dbReference type="ARBA" id="ARBA00022737"/>
    </source>
</evidence>
<keyword evidence="13 20" id="KW-0067">ATP-binding</keyword>
<dbReference type="SUPFAM" id="SSF56112">
    <property type="entry name" value="Protein kinase-like (PK-like)"/>
    <property type="match status" value="1"/>
</dbReference>
<dbReference type="InterPro" id="IPR008271">
    <property type="entry name" value="Ser/Thr_kinase_AS"/>
</dbReference>
<accession>A0A444ZRX3</accession>
<comment type="activity regulation">
    <text evidence="21">Activated by threonine and tyrosine phosphorylation.</text>
</comment>
<dbReference type="PROSITE" id="PS50077">
    <property type="entry name" value="HEAT_REPEAT"/>
    <property type="match status" value="1"/>
</dbReference>
<name>A0A444ZRX3_ARAHY</name>
<evidence type="ECO:0000313" key="23">
    <source>
        <dbReference type="EMBL" id="RYR16844.1"/>
    </source>
</evidence>
<dbReference type="SMART" id="SM00913">
    <property type="entry name" value="IBN_N"/>
    <property type="match status" value="1"/>
</dbReference>
<dbReference type="GO" id="GO:0005524">
    <property type="term" value="F:ATP binding"/>
    <property type="evidence" value="ECO:0007669"/>
    <property type="project" value="UniProtKB-UniRule"/>
</dbReference>
<dbReference type="InterPro" id="IPR021133">
    <property type="entry name" value="HEAT_type_2"/>
</dbReference>
<dbReference type="Pfam" id="PF18829">
    <property type="entry name" value="Importin_rep_6"/>
    <property type="match status" value="1"/>
</dbReference>
<dbReference type="PROSITE" id="PS50011">
    <property type="entry name" value="PROTEIN_KINASE_DOM"/>
    <property type="match status" value="1"/>
</dbReference>
<organism evidence="23 24">
    <name type="scientific">Arachis hypogaea</name>
    <name type="common">Peanut</name>
    <dbReference type="NCBI Taxonomy" id="3818"/>
    <lineage>
        <taxon>Eukaryota</taxon>
        <taxon>Viridiplantae</taxon>
        <taxon>Streptophyta</taxon>
        <taxon>Embryophyta</taxon>
        <taxon>Tracheophyta</taxon>
        <taxon>Spermatophyta</taxon>
        <taxon>Magnoliopsida</taxon>
        <taxon>eudicotyledons</taxon>
        <taxon>Gunneridae</taxon>
        <taxon>Pentapetalae</taxon>
        <taxon>rosids</taxon>
        <taxon>fabids</taxon>
        <taxon>Fabales</taxon>
        <taxon>Fabaceae</taxon>
        <taxon>Papilionoideae</taxon>
        <taxon>50 kb inversion clade</taxon>
        <taxon>dalbergioids sensu lato</taxon>
        <taxon>Dalbergieae</taxon>
        <taxon>Pterocarpus clade</taxon>
        <taxon>Arachis</taxon>
    </lineage>
</organism>
<dbReference type="InterPro" id="IPR017441">
    <property type="entry name" value="Protein_kinase_ATP_BS"/>
</dbReference>
<dbReference type="InterPro" id="IPR041653">
    <property type="entry name" value="Importin_rep_4"/>
</dbReference>
<dbReference type="InterPro" id="IPR000719">
    <property type="entry name" value="Prot_kinase_dom"/>
</dbReference>
<evidence type="ECO:0000256" key="16">
    <source>
        <dbReference type="ARBA" id="ARBA00047592"/>
    </source>
</evidence>
<comment type="caution">
    <text evidence="23">The sequence shown here is derived from an EMBL/GenBank/DDBJ whole genome shotgun (WGS) entry which is preliminary data.</text>
</comment>
<feature type="domain" description="Protein kinase" evidence="22">
    <location>
        <begin position="1071"/>
        <end position="1358"/>
    </location>
</feature>
<evidence type="ECO:0000256" key="12">
    <source>
        <dbReference type="ARBA" id="ARBA00022777"/>
    </source>
</evidence>
<proteinExistence type="inferred from homology"/>
<evidence type="ECO:0000256" key="14">
    <source>
        <dbReference type="ARBA" id="ARBA00022927"/>
    </source>
</evidence>
<evidence type="ECO:0000256" key="21">
    <source>
        <dbReference type="RuleBase" id="RU361165"/>
    </source>
</evidence>
<comment type="catalytic activity">
    <reaction evidence="17">
        <text>L-seryl-[protein] + ATP = O-phospho-L-seryl-[protein] + ADP + H(+)</text>
        <dbReference type="Rhea" id="RHEA:17989"/>
        <dbReference type="Rhea" id="RHEA-COMP:9863"/>
        <dbReference type="Rhea" id="RHEA-COMP:11604"/>
        <dbReference type="ChEBI" id="CHEBI:15378"/>
        <dbReference type="ChEBI" id="CHEBI:29999"/>
        <dbReference type="ChEBI" id="CHEBI:30616"/>
        <dbReference type="ChEBI" id="CHEBI:83421"/>
        <dbReference type="ChEBI" id="CHEBI:456216"/>
        <dbReference type="EC" id="2.7.11.24"/>
    </reaction>
</comment>
<dbReference type="Proteomes" id="UP000289738">
    <property type="component" value="Chromosome B03"/>
</dbReference>
<comment type="similarity">
    <text evidence="3">Belongs to the protein kinase superfamily. CMGC Ser/Thr protein kinase family. MAP kinase subfamily.</text>
</comment>
<dbReference type="GO" id="GO:0106310">
    <property type="term" value="F:protein serine kinase activity"/>
    <property type="evidence" value="ECO:0007669"/>
    <property type="project" value="RHEA"/>
</dbReference>
<evidence type="ECO:0000256" key="8">
    <source>
        <dbReference type="ARBA" id="ARBA00022553"/>
    </source>
</evidence>
<evidence type="ECO:0000256" key="13">
    <source>
        <dbReference type="ARBA" id="ARBA00022840"/>
    </source>
</evidence>
<evidence type="ECO:0000256" key="2">
    <source>
        <dbReference type="ARBA" id="ARBA00004496"/>
    </source>
</evidence>
<evidence type="ECO:0000256" key="7">
    <source>
        <dbReference type="ARBA" id="ARBA00022527"/>
    </source>
</evidence>
<evidence type="ECO:0000256" key="19">
    <source>
        <dbReference type="PROSITE-ProRule" id="PRU00103"/>
    </source>
</evidence>
<protein>
    <recommendedName>
        <fullName evidence="4 21">Mitogen-activated protein kinase</fullName>
        <ecNumber evidence="4 21">2.7.11.24</ecNumber>
    </recommendedName>
</protein>
<dbReference type="SUPFAM" id="SSF48371">
    <property type="entry name" value="ARM repeat"/>
    <property type="match status" value="2"/>
</dbReference>
<keyword evidence="8" id="KW-0597">Phosphoprotein</keyword>
<dbReference type="InterPro" id="IPR040122">
    <property type="entry name" value="Importin_beta"/>
</dbReference>
<dbReference type="GO" id="GO:0005634">
    <property type="term" value="C:nucleus"/>
    <property type="evidence" value="ECO:0007669"/>
    <property type="project" value="UniProtKB-SubCell"/>
</dbReference>
<dbReference type="SMART" id="SM00220">
    <property type="entry name" value="S_TKc"/>
    <property type="match status" value="1"/>
</dbReference>
<evidence type="ECO:0000256" key="15">
    <source>
        <dbReference type="ARBA" id="ARBA00023242"/>
    </source>
</evidence>
<evidence type="ECO:0000313" key="24">
    <source>
        <dbReference type="Proteomes" id="UP000289738"/>
    </source>
</evidence>
<keyword evidence="21" id="KW-0460">Magnesium</keyword>
<evidence type="ECO:0000256" key="5">
    <source>
        <dbReference type="ARBA" id="ARBA00022448"/>
    </source>
</evidence>
<keyword evidence="12 21" id="KW-0418">Kinase</keyword>
<gene>
    <name evidence="23" type="ORF">Ahy_B03g061716</name>
</gene>
<evidence type="ECO:0000256" key="3">
    <source>
        <dbReference type="ARBA" id="ARBA00008832"/>
    </source>
</evidence>
<evidence type="ECO:0000259" key="22">
    <source>
        <dbReference type="PROSITE" id="PS50011"/>
    </source>
</evidence>
<dbReference type="FunFam" id="1.25.10.10:FF:000182">
    <property type="entry name" value="Importin-5 isoform X2"/>
    <property type="match status" value="1"/>
</dbReference>
<evidence type="ECO:0000256" key="18">
    <source>
        <dbReference type="ARBA" id="ARBA00062946"/>
    </source>
</evidence>
<dbReference type="GO" id="GO:0031267">
    <property type="term" value="F:small GTPase binding"/>
    <property type="evidence" value="ECO:0007669"/>
    <property type="project" value="InterPro"/>
</dbReference>
<keyword evidence="11 20" id="KW-0547">Nucleotide-binding</keyword>
<comment type="subunit">
    <text evidence="18">Interacts with MKK3.</text>
</comment>
<dbReference type="CDD" id="cd07858">
    <property type="entry name" value="STKc_TEY_MAPK"/>
    <property type="match status" value="1"/>
</dbReference>
<dbReference type="Pfam" id="PF13513">
    <property type="entry name" value="HEAT_EZ"/>
    <property type="match status" value="2"/>
</dbReference>
<dbReference type="FunFam" id="3.30.200.20:FF:000046">
    <property type="entry name" value="Mitogen-activated protein kinase"/>
    <property type="match status" value="1"/>
</dbReference>
<comment type="subcellular location">
    <subcellularLocation>
        <location evidence="2">Cytoplasm</location>
    </subcellularLocation>
    <subcellularLocation>
        <location evidence="1">Nucleus</location>
    </subcellularLocation>
</comment>
<evidence type="ECO:0000256" key="11">
    <source>
        <dbReference type="ARBA" id="ARBA00022741"/>
    </source>
</evidence>
<dbReference type="InterPro" id="IPR057672">
    <property type="entry name" value="TPR_IPO4/5"/>
</dbReference>
<dbReference type="Pfam" id="PF00069">
    <property type="entry name" value="Pkinase"/>
    <property type="match status" value="1"/>
</dbReference>
<dbReference type="InterPro" id="IPR000357">
    <property type="entry name" value="HEAT"/>
</dbReference>
<dbReference type="InterPro" id="IPR041389">
    <property type="entry name" value="Importin_rep_6"/>
</dbReference>
<dbReference type="InterPro" id="IPR016024">
    <property type="entry name" value="ARM-type_fold"/>
</dbReference>
<dbReference type="EC" id="2.7.11.24" evidence="4 21"/>
<dbReference type="EMBL" id="SDMP01000013">
    <property type="protein sequence ID" value="RYR16844.1"/>
    <property type="molecule type" value="Genomic_DNA"/>
</dbReference>
<evidence type="ECO:0000256" key="17">
    <source>
        <dbReference type="ARBA" id="ARBA00048312"/>
    </source>
</evidence>
<dbReference type="Gene3D" id="1.10.510.10">
    <property type="entry name" value="Transferase(Phosphotransferase) domain 1"/>
    <property type="match status" value="1"/>
</dbReference>
<dbReference type="Gene3D" id="3.30.200.20">
    <property type="entry name" value="Phosphorylase Kinase, domain 1"/>
    <property type="match status" value="1"/>
</dbReference>
<dbReference type="GO" id="GO:0006606">
    <property type="term" value="P:protein import into nucleus"/>
    <property type="evidence" value="ECO:0007669"/>
    <property type="project" value="InterPro"/>
</dbReference>
<reference evidence="23 24" key="1">
    <citation type="submission" date="2019-01" db="EMBL/GenBank/DDBJ databases">
        <title>Sequencing of cultivated peanut Arachis hypogaea provides insights into genome evolution and oil improvement.</title>
        <authorList>
            <person name="Chen X."/>
        </authorList>
    </citation>
    <scope>NUCLEOTIDE SEQUENCE [LARGE SCALE GENOMIC DNA]</scope>
    <source>
        <strain evidence="24">cv. Fuhuasheng</strain>
        <tissue evidence="23">Leaves</tissue>
    </source>
</reference>
<keyword evidence="24" id="KW-1185">Reference proteome</keyword>